<comment type="pathway">
    <text evidence="1">Cell wall biogenesis; peptidoglycan biosynthesis.</text>
</comment>
<proteinExistence type="predicted"/>
<sequence length="43" mass="4818">MPFATYREAKARVYPAGKASAHLIGYIGLVSEKDIEEDTERAY</sequence>
<dbReference type="RefSeq" id="WP_390186685.1">
    <property type="nucleotide sequence ID" value="NZ_JBHLTR010000017.1"/>
</dbReference>
<feature type="domain" description="Penicillin-binding protein dimerisation" evidence="4">
    <location>
        <begin position="5"/>
        <end position="43"/>
    </location>
</feature>
<evidence type="ECO:0000259" key="4">
    <source>
        <dbReference type="Pfam" id="PF03717"/>
    </source>
</evidence>
<organism evidence="5 6">
    <name type="scientific">Halalkalibacter alkalisediminis</name>
    <dbReference type="NCBI Taxonomy" id="935616"/>
    <lineage>
        <taxon>Bacteria</taxon>
        <taxon>Bacillati</taxon>
        <taxon>Bacillota</taxon>
        <taxon>Bacilli</taxon>
        <taxon>Bacillales</taxon>
        <taxon>Bacillaceae</taxon>
        <taxon>Halalkalibacter</taxon>
    </lineage>
</organism>
<protein>
    <recommendedName>
        <fullName evidence="2">serine-type D-Ala-D-Ala carboxypeptidase</fullName>
        <ecNumber evidence="2">3.4.16.4</ecNumber>
    </recommendedName>
</protein>
<dbReference type="InterPro" id="IPR036138">
    <property type="entry name" value="PBP_dimer_sf"/>
</dbReference>
<dbReference type="SUPFAM" id="SSF56519">
    <property type="entry name" value="Penicillin binding protein dimerisation domain"/>
    <property type="match status" value="1"/>
</dbReference>
<evidence type="ECO:0000313" key="6">
    <source>
        <dbReference type="Proteomes" id="UP001589833"/>
    </source>
</evidence>
<dbReference type="Pfam" id="PF03717">
    <property type="entry name" value="PBP_dimer"/>
    <property type="match status" value="1"/>
</dbReference>
<accession>A0ABV6NH48</accession>
<dbReference type="EC" id="3.4.16.4" evidence="2"/>
<dbReference type="Gene3D" id="3.90.1310.10">
    <property type="entry name" value="Penicillin-binding protein 2a (Domain 2)"/>
    <property type="match status" value="1"/>
</dbReference>
<evidence type="ECO:0000313" key="5">
    <source>
        <dbReference type="EMBL" id="MFC0559986.1"/>
    </source>
</evidence>
<gene>
    <name evidence="5" type="ORF">ACFFH4_13085</name>
</gene>
<reference evidence="5 6" key="1">
    <citation type="submission" date="2024-09" db="EMBL/GenBank/DDBJ databases">
        <authorList>
            <person name="Sun Q."/>
            <person name="Mori K."/>
        </authorList>
    </citation>
    <scope>NUCLEOTIDE SEQUENCE [LARGE SCALE GENOMIC DNA]</scope>
    <source>
        <strain evidence="5 6">NCAIM B.02301</strain>
    </source>
</reference>
<dbReference type="InterPro" id="IPR005311">
    <property type="entry name" value="PBP_dimer"/>
</dbReference>
<evidence type="ECO:0000256" key="2">
    <source>
        <dbReference type="ARBA" id="ARBA00012448"/>
    </source>
</evidence>
<comment type="catalytic activity">
    <reaction evidence="3">
        <text>Preferential cleavage: (Ac)2-L-Lys-D-Ala-|-D-Ala. Also transpeptidation of peptidyl-alanyl moieties that are N-acyl substituents of D-alanine.</text>
        <dbReference type="EC" id="3.4.16.4"/>
    </reaction>
</comment>
<comment type="caution">
    <text evidence="5">The sequence shown here is derived from an EMBL/GenBank/DDBJ whole genome shotgun (WGS) entry which is preliminary data.</text>
</comment>
<dbReference type="Proteomes" id="UP001589833">
    <property type="component" value="Unassembled WGS sequence"/>
</dbReference>
<evidence type="ECO:0000256" key="1">
    <source>
        <dbReference type="ARBA" id="ARBA00004752"/>
    </source>
</evidence>
<name>A0ABV6NH48_9BACI</name>
<evidence type="ECO:0000256" key="3">
    <source>
        <dbReference type="ARBA" id="ARBA00034000"/>
    </source>
</evidence>
<dbReference type="EMBL" id="JBHLTR010000017">
    <property type="protein sequence ID" value="MFC0559986.1"/>
    <property type="molecule type" value="Genomic_DNA"/>
</dbReference>
<keyword evidence="6" id="KW-1185">Reference proteome</keyword>